<accession>A0A9D3VJ41</accession>
<gene>
    <name evidence="1" type="ORF">J1N35_023160</name>
</gene>
<dbReference type="EMBL" id="JAIQCV010000007">
    <property type="protein sequence ID" value="KAH1083399.1"/>
    <property type="molecule type" value="Genomic_DNA"/>
</dbReference>
<name>A0A9D3VJ41_9ROSI</name>
<evidence type="ECO:0000313" key="1">
    <source>
        <dbReference type="EMBL" id="KAH1083399.1"/>
    </source>
</evidence>
<reference evidence="1 2" key="1">
    <citation type="journal article" date="2021" name="Plant Biotechnol. J.">
        <title>Multi-omics assisted identification of the key and species-specific regulatory components of drought-tolerant mechanisms in Gossypium stocksii.</title>
        <authorList>
            <person name="Yu D."/>
            <person name="Ke L."/>
            <person name="Zhang D."/>
            <person name="Wu Y."/>
            <person name="Sun Y."/>
            <person name="Mei J."/>
            <person name="Sun J."/>
            <person name="Sun Y."/>
        </authorList>
    </citation>
    <scope>NUCLEOTIDE SEQUENCE [LARGE SCALE GENOMIC DNA]</scope>
    <source>
        <strain evidence="2">cv. E1</strain>
        <tissue evidence="1">Leaf</tissue>
    </source>
</reference>
<dbReference type="Proteomes" id="UP000828251">
    <property type="component" value="Unassembled WGS sequence"/>
</dbReference>
<comment type="caution">
    <text evidence="1">The sequence shown here is derived from an EMBL/GenBank/DDBJ whole genome shotgun (WGS) entry which is preliminary data.</text>
</comment>
<evidence type="ECO:0000313" key="2">
    <source>
        <dbReference type="Proteomes" id="UP000828251"/>
    </source>
</evidence>
<sequence length="156" mass="17047">MLDLCTTLGHLLDLTTLPHANLVGKCELRPQTPHGSWELMLRAPLTVLLLISSDNTRSLLVNFAGIPGLILTGLRPEPRNFFYSHCRVKPHAHVVVASLLIKSEANINLIVSFANIEAVGDVGIARDLKSDSEETTSTSREINKAMEARQGYGYAS</sequence>
<protein>
    <submittedName>
        <fullName evidence="1">Uncharacterized protein</fullName>
    </submittedName>
</protein>
<dbReference type="AlphaFoldDB" id="A0A9D3VJ41"/>
<keyword evidence="2" id="KW-1185">Reference proteome</keyword>
<proteinExistence type="predicted"/>
<organism evidence="1 2">
    <name type="scientific">Gossypium stocksii</name>
    <dbReference type="NCBI Taxonomy" id="47602"/>
    <lineage>
        <taxon>Eukaryota</taxon>
        <taxon>Viridiplantae</taxon>
        <taxon>Streptophyta</taxon>
        <taxon>Embryophyta</taxon>
        <taxon>Tracheophyta</taxon>
        <taxon>Spermatophyta</taxon>
        <taxon>Magnoliopsida</taxon>
        <taxon>eudicotyledons</taxon>
        <taxon>Gunneridae</taxon>
        <taxon>Pentapetalae</taxon>
        <taxon>rosids</taxon>
        <taxon>malvids</taxon>
        <taxon>Malvales</taxon>
        <taxon>Malvaceae</taxon>
        <taxon>Malvoideae</taxon>
        <taxon>Gossypium</taxon>
    </lineage>
</organism>